<proteinExistence type="predicted"/>
<keyword evidence="3" id="KW-1185">Reference proteome</keyword>
<dbReference type="InterPro" id="IPR011251">
    <property type="entry name" value="Luciferase-like_dom"/>
</dbReference>
<dbReference type="EMBL" id="BJFL01000004">
    <property type="protein sequence ID" value="GDY29784.1"/>
    <property type="molecule type" value="Genomic_DNA"/>
</dbReference>
<dbReference type="InterPro" id="IPR019921">
    <property type="entry name" value="Lucif-like_OxRdtase_Rv2161c"/>
</dbReference>
<reference evidence="3" key="1">
    <citation type="submission" date="2019-04" db="EMBL/GenBank/DDBJ databases">
        <title>Draft genome sequence of Pseudonocardiaceae bacterium SL3-2-4.</title>
        <authorList>
            <person name="Ningsih F."/>
            <person name="Yokota A."/>
            <person name="Sakai Y."/>
            <person name="Nanatani K."/>
            <person name="Yabe S."/>
            <person name="Oetari A."/>
            <person name="Sjamsuridzal W."/>
        </authorList>
    </citation>
    <scope>NUCLEOTIDE SEQUENCE [LARGE SCALE GENOMIC DNA]</scope>
    <source>
        <strain evidence="3">SL3-2-4</strain>
    </source>
</reference>
<dbReference type="NCBIfam" id="TIGR03619">
    <property type="entry name" value="F420_Rv2161c"/>
    <property type="match status" value="1"/>
</dbReference>
<dbReference type="Pfam" id="PF00296">
    <property type="entry name" value="Bac_luciferase"/>
    <property type="match status" value="1"/>
</dbReference>
<dbReference type="Gene3D" id="3.20.20.30">
    <property type="entry name" value="Luciferase-like domain"/>
    <property type="match status" value="1"/>
</dbReference>
<dbReference type="InterPro" id="IPR051260">
    <property type="entry name" value="Diverse_substr_monoxygenases"/>
</dbReference>
<sequence length="285" mass="30455">MRLGVTIFATDRTMSPVELAREAEDRGFASLFLPEHTHIPVSRESPPPTGVDVLPEDYARTLDPLVALSAAAAVTSTIRLGTGVCLPAQREPIVTAKAIATLDRVSGGRFVLGIGFGWNREEMADHGVDPATRRARAREHVLAMRALWREDVAGYRGEFVRFAPSWSWPKPAPGPPVLIGGAPGATLFRHVAEYADGWLPIGGSGVRDALPALHRAAEAAGRDPATLTVIPFGVEPTPAKLDYYAGLGLGEVVLRVPAGPRDEVLPVLDAYTAYLPEGSPRHARA</sequence>
<accession>A0A4D4J2X8</accession>
<dbReference type="InterPro" id="IPR036661">
    <property type="entry name" value="Luciferase-like_sf"/>
</dbReference>
<protein>
    <submittedName>
        <fullName evidence="2">LLM class F420-dependent oxidoreductase</fullName>
    </submittedName>
</protein>
<dbReference type="GO" id="GO:0016705">
    <property type="term" value="F:oxidoreductase activity, acting on paired donors, with incorporation or reduction of molecular oxygen"/>
    <property type="evidence" value="ECO:0007669"/>
    <property type="project" value="InterPro"/>
</dbReference>
<dbReference type="OrthoDB" id="3206024at2"/>
<dbReference type="Proteomes" id="UP000298860">
    <property type="component" value="Unassembled WGS sequence"/>
</dbReference>
<dbReference type="PANTHER" id="PTHR30011">
    <property type="entry name" value="ALKANESULFONATE MONOOXYGENASE-RELATED"/>
    <property type="match status" value="1"/>
</dbReference>
<dbReference type="PANTHER" id="PTHR30011:SF32">
    <property type="entry name" value="CONSERVED PROTEIN"/>
    <property type="match status" value="1"/>
</dbReference>
<dbReference type="RefSeq" id="WP_137812937.1">
    <property type="nucleotide sequence ID" value="NZ_BJFL01000004.1"/>
</dbReference>
<evidence type="ECO:0000259" key="1">
    <source>
        <dbReference type="Pfam" id="PF00296"/>
    </source>
</evidence>
<name>A0A4D4J2X8_9PSEU</name>
<evidence type="ECO:0000313" key="3">
    <source>
        <dbReference type="Proteomes" id="UP000298860"/>
    </source>
</evidence>
<dbReference type="AlphaFoldDB" id="A0A4D4J2X8"/>
<gene>
    <name evidence="2" type="ORF">GTS_14170</name>
</gene>
<evidence type="ECO:0000313" key="2">
    <source>
        <dbReference type="EMBL" id="GDY29784.1"/>
    </source>
</evidence>
<comment type="caution">
    <text evidence="2">The sequence shown here is derived from an EMBL/GenBank/DDBJ whole genome shotgun (WGS) entry which is preliminary data.</text>
</comment>
<dbReference type="SUPFAM" id="SSF51679">
    <property type="entry name" value="Bacterial luciferase-like"/>
    <property type="match status" value="1"/>
</dbReference>
<feature type="domain" description="Luciferase-like" evidence="1">
    <location>
        <begin position="17"/>
        <end position="231"/>
    </location>
</feature>
<organism evidence="2 3">
    <name type="scientific">Gandjariella thermophila</name>
    <dbReference type="NCBI Taxonomy" id="1931992"/>
    <lineage>
        <taxon>Bacteria</taxon>
        <taxon>Bacillati</taxon>
        <taxon>Actinomycetota</taxon>
        <taxon>Actinomycetes</taxon>
        <taxon>Pseudonocardiales</taxon>
        <taxon>Pseudonocardiaceae</taxon>
        <taxon>Gandjariella</taxon>
    </lineage>
</organism>